<feature type="compositionally biased region" description="Low complexity" evidence="2">
    <location>
        <begin position="239"/>
        <end position="255"/>
    </location>
</feature>
<dbReference type="AlphaFoldDB" id="A0A7R9ZRD0"/>
<feature type="region of interest" description="Disordered" evidence="2">
    <location>
        <begin position="116"/>
        <end position="135"/>
    </location>
</feature>
<accession>A0A7R9ZRD0</accession>
<feature type="region of interest" description="Disordered" evidence="2">
    <location>
        <begin position="238"/>
        <end position="286"/>
    </location>
</feature>
<organism evidence="3">
    <name type="scientific">Craspedostauros australis</name>
    <dbReference type="NCBI Taxonomy" id="1486917"/>
    <lineage>
        <taxon>Eukaryota</taxon>
        <taxon>Sar</taxon>
        <taxon>Stramenopiles</taxon>
        <taxon>Ochrophyta</taxon>
        <taxon>Bacillariophyta</taxon>
        <taxon>Bacillariophyceae</taxon>
        <taxon>Bacillariophycidae</taxon>
        <taxon>Naviculales</taxon>
        <taxon>Naviculaceae</taxon>
        <taxon>Craspedostauros</taxon>
    </lineage>
</organism>
<feature type="compositionally biased region" description="Basic and acidic residues" evidence="2">
    <location>
        <begin position="116"/>
        <end position="125"/>
    </location>
</feature>
<feature type="coiled-coil region" evidence="1">
    <location>
        <begin position="60"/>
        <end position="87"/>
    </location>
</feature>
<dbReference type="EMBL" id="HBEF01021639">
    <property type="protein sequence ID" value="CAD8341254.1"/>
    <property type="molecule type" value="Transcribed_RNA"/>
</dbReference>
<evidence type="ECO:0000313" key="3">
    <source>
        <dbReference type="EMBL" id="CAD8341254.1"/>
    </source>
</evidence>
<proteinExistence type="predicted"/>
<gene>
    <name evidence="3" type="ORF">CAUS1442_LOCUS13389</name>
</gene>
<feature type="region of interest" description="Disordered" evidence="2">
    <location>
        <begin position="173"/>
        <end position="199"/>
    </location>
</feature>
<sequence length="579" mass="64761">MEIEDAFMMAACTTPCRGLGESPIFGGFKSPKDQPDVYITPVKFSSPVSSKVITTGIQSSSNANGNLNALQAEAQDSKEEMMEESSLIGCTVEFMSTTDCLRRAEPALDDIITHTKQDDTRRTDSTVEDASETSSLTNPRELAFDLFRMGVENSEAHLSFRALKDSSLFNTMDRAPKNREDNNIQISMRTASSGQSSCNSRSRSIFGSYWNNQQGDVDTEMNGDSDIHQHQIPIIDSKQAQTQQQSTESSQSASSPHTPCHPADVPEEDNLKHFGTSTLSPRSVARPIHEMLPSVTHMDKVTRDRLSQPIRSQSEANNHVEVISQHDDGQADIDHEAEAPTHTQTHIEAVEEVAYNPYATDSDDIYDYDNGNCTKTNADPMGSNCIWNPFASKPKAATLDATSPMSDPTQSNARRRPKWWNKYWADYGQQNSSRFTLRPSTSLSSTWWKTASDPSLPTYRSSNHVTASGGLVYTRSSRNINQADSNMCTPLAQSQRGSCHRSDTYLIQPGVQLRSCLRRGRYSDQVLQQRCQQQQEQPQQEEEEVVHRRSVHFNAEIEVRPFLAVQEWYASEGWANSFE</sequence>
<name>A0A7R9ZRD0_9STRA</name>
<reference evidence="3" key="1">
    <citation type="submission" date="2021-01" db="EMBL/GenBank/DDBJ databases">
        <authorList>
            <person name="Corre E."/>
            <person name="Pelletier E."/>
            <person name="Niang G."/>
            <person name="Scheremetjew M."/>
            <person name="Finn R."/>
            <person name="Kale V."/>
            <person name="Holt S."/>
            <person name="Cochrane G."/>
            <person name="Meng A."/>
            <person name="Brown T."/>
            <person name="Cohen L."/>
        </authorList>
    </citation>
    <scope>NUCLEOTIDE SEQUENCE</scope>
    <source>
        <strain evidence="3">CCMP3328</strain>
    </source>
</reference>
<protein>
    <submittedName>
        <fullName evidence="3">Uncharacterized protein</fullName>
    </submittedName>
</protein>
<evidence type="ECO:0000256" key="1">
    <source>
        <dbReference type="SAM" id="Coils"/>
    </source>
</evidence>
<evidence type="ECO:0000256" key="2">
    <source>
        <dbReference type="SAM" id="MobiDB-lite"/>
    </source>
</evidence>
<keyword evidence="1" id="KW-0175">Coiled coil</keyword>